<name>A0A6A5WA84_9PLEO</name>
<organism evidence="3 4">
    <name type="scientific">Amniculicola lignicola CBS 123094</name>
    <dbReference type="NCBI Taxonomy" id="1392246"/>
    <lineage>
        <taxon>Eukaryota</taxon>
        <taxon>Fungi</taxon>
        <taxon>Dikarya</taxon>
        <taxon>Ascomycota</taxon>
        <taxon>Pezizomycotina</taxon>
        <taxon>Dothideomycetes</taxon>
        <taxon>Pleosporomycetidae</taxon>
        <taxon>Pleosporales</taxon>
        <taxon>Amniculicolaceae</taxon>
        <taxon>Amniculicola</taxon>
    </lineage>
</organism>
<reference evidence="3" key="1">
    <citation type="journal article" date="2020" name="Stud. Mycol.">
        <title>101 Dothideomycetes genomes: a test case for predicting lifestyles and emergence of pathogens.</title>
        <authorList>
            <person name="Haridas S."/>
            <person name="Albert R."/>
            <person name="Binder M."/>
            <person name="Bloem J."/>
            <person name="Labutti K."/>
            <person name="Salamov A."/>
            <person name="Andreopoulos B."/>
            <person name="Baker S."/>
            <person name="Barry K."/>
            <person name="Bills G."/>
            <person name="Bluhm B."/>
            <person name="Cannon C."/>
            <person name="Castanera R."/>
            <person name="Culley D."/>
            <person name="Daum C."/>
            <person name="Ezra D."/>
            <person name="Gonzalez J."/>
            <person name="Henrissat B."/>
            <person name="Kuo A."/>
            <person name="Liang C."/>
            <person name="Lipzen A."/>
            <person name="Lutzoni F."/>
            <person name="Magnuson J."/>
            <person name="Mondo S."/>
            <person name="Nolan M."/>
            <person name="Ohm R."/>
            <person name="Pangilinan J."/>
            <person name="Park H.-J."/>
            <person name="Ramirez L."/>
            <person name="Alfaro M."/>
            <person name="Sun H."/>
            <person name="Tritt A."/>
            <person name="Yoshinaga Y."/>
            <person name="Zwiers L.-H."/>
            <person name="Turgeon B."/>
            <person name="Goodwin S."/>
            <person name="Spatafora J."/>
            <person name="Crous P."/>
            <person name="Grigoriev I."/>
        </authorList>
    </citation>
    <scope>NUCLEOTIDE SEQUENCE</scope>
    <source>
        <strain evidence="3">CBS 123094</strain>
    </source>
</reference>
<evidence type="ECO:0000313" key="3">
    <source>
        <dbReference type="EMBL" id="KAF1996035.1"/>
    </source>
</evidence>
<dbReference type="InterPro" id="IPR027267">
    <property type="entry name" value="AH/BAR_dom_sf"/>
</dbReference>
<dbReference type="Proteomes" id="UP000799779">
    <property type="component" value="Unassembled WGS sequence"/>
</dbReference>
<gene>
    <name evidence="3" type="ORF">P154DRAFT_525881</name>
</gene>
<proteinExistence type="predicted"/>
<dbReference type="AlphaFoldDB" id="A0A6A5WA84"/>
<feature type="coiled-coil region" evidence="1">
    <location>
        <begin position="186"/>
        <end position="255"/>
    </location>
</feature>
<keyword evidence="4" id="KW-1185">Reference proteome</keyword>
<dbReference type="Gene3D" id="1.20.1270.60">
    <property type="entry name" value="Arfaptin homology (AH) domain/BAR domain"/>
    <property type="match status" value="1"/>
</dbReference>
<feature type="compositionally biased region" description="Polar residues" evidence="2">
    <location>
        <begin position="1"/>
        <end position="10"/>
    </location>
</feature>
<sequence length="275" mass="30507">MSSFQSTVACNHTGGGQQPPYSLHNIGRVYHGRHGSEHADLTADPVAPGDSISHANARTTGAALLDPQLYNALTKICGDFLDNINGNLIPRGVFLKNADMEGLKDEVWRVMENMHRSSSVQIAGLTQGIALANEAFGAEQVRHTTEVAAATARHESEVAAEIARCVKLQKECEMLNATQKIVLKQLNETETARQGLETECQHLSTELDNSEAARMFLDNELQQAQLQVEQTREDLNRTMQQLRHANTRIAQIQEEMDDADWVHVVDENTSFEFDM</sequence>
<keyword evidence="1" id="KW-0175">Coiled coil</keyword>
<evidence type="ECO:0000256" key="1">
    <source>
        <dbReference type="SAM" id="Coils"/>
    </source>
</evidence>
<dbReference type="EMBL" id="ML977630">
    <property type="protein sequence ID" value="KAF1996035.1"/>
    <property type="molecule type" value="Genomic_DNA"/>
</dbReference>
<evidence type="ECO:0000313" key="4">
    <source>
        <dbReference type="Proteomes" id="UP000799779"/>
    </source>
</evidence>
<feature type="region of interest" description="Disordered" evidence="2">
    <location>
        <begin position="1"/>
        <end position="23"/>
    </location>
</feature>
<evidence type="ECO:0000256" key="2">
    <source>
        <dbReference type="SAM" id="MobiDB-lite"/>
    </source>
</evidence>
<accession>A0A6A5WA84</accession>
<protein>
    <submittedName>
        <fullName evidence="3">Uncharacterized protein</fullName>
    </submittedName>
</protein>